<name>A0A0C5VKM5_9GAMM</name>
<reference evidence="1 2" key="1">
    <citation type="submission" date="2014-01" db="EMBL/GenBank/DDBJ databases">
        <title>Full genme sequencing of cellulolytic bacterium Gynuella sunshinyii YC6258T gen. nov., sp. nov.</title>
        <authorList>
            <person name="Khan H."/>
            <person name="Chung E.J."/>
            <person name="Chung Y.R."/>
        </authorList>
    </citation>
    <scope>NUCLEOTIDE SEQUENCE [LARGE SCALE GENOMIC DNA]</scope>
    <source>
        <strain evidence="1 2">YC6258</strain>
    </source>
</reference>
<dbReference type="Proteomes" id="UP000032266">
    <property type="component" value="Chromosome"/>
</dbReference>
<gene>
    <name evidence="1" type="ORF">YC6258_02798</name>
</gene>
<evidence type="ECO:0000313" key="2">
    <source>
        <dbReference type="Proteomes" id="UP000032266"/>
    </source>
</evidence>
<sequence length="72" mass="8818">MYLARFYSQPYLTAMIFKSQYFRLHLFTDNWILFGRHYTFILEVSYLYEAIIPISYVYKHAMGFMPGDRTRN</sequence>
<keyword evidence="2" id="KW-1185">Reference proteome</keyword>
<evidence type="ECO:0000313" key="1">
    <source>
        <dbReference type="EMBL" id="AJQ94836.1"/>
    </source>
</evidence>
<dbReference type="HOGENOM" id="CLU_2716768_0_0_6"/>
<dbReference type="EMBL" id="CP007142">
    <property type="protein sequence ID" value="AJQ94836.1"/>
    <property type="molecule type" value="Genomic_DNA"/>
</dbReference>
<proteinExistence type="predicted"/>
<dbReference type="AlphaFoldDB" id="A0A0C5VKM5"/>
<accession>A0A0C5VKM5</accession>
<organism evidence="1 2">
    <name type="scientific">Gynuella sunshinyii YC6258</name>
    <dbReference type="NCBI Taxonomy" id="1445510"/>
    <lineage>
        <taxon>Bacteria</taxon>
        <taxon>Pseudomonadati</taxon>
        <taxon>Pseudomonadota</taxon>
        <taxon>Gammaproteobacteria</taxon>
        <taxon>Oceanospirillales</taxon>
        <taxon>Saccharospirillaceae</taxon>
        <taxon>Gynuella</taxon>
    </lineage>
</organism>
<protein>
    <submittedName>
        <fullName evidence="1">Uncharacterized protein</fullName>
    </submittedName>
</protein>
<dbReference type="KEGG" id="gsn:YC6258_02798"/>